<feature type="region of interest" description="Disordered" evidence="2">
    <location>
        <begin position="111"/>
        <end position="167"/>
    </location>
</feature>
<name>L9L7N6_TUPCH</name>
<evidence type="ECO:0000313" key="4">
    <source>
        <dbReference type="EMBL" id="ELW71125.1"/>
    </source>
</evidence>
<feature type="region of interest" description="Disordered" evidence="2">
    <location>
        <begin position="332"/>
        <end position="358"/>
    </location>
</feature>
<dbReference type="PANTHER" id="PTHR16271">
    <property type="entry name" value="F-BOX ONLY PROTEIN 34/46 FAMILY MEMBER"/>
    <property type="match status" value="1"/>
</dbReference>
<reference evidence="5" key="1">
    <citation type="submission" date="2012-07" db="EMBL/GenBank/DDBJ databases">
        <title>Genome of the Chinese tree shrew, a rising model animal genetically related to primates.</title>
        <authorList>
            <person name="Zhang G."/>
            <person name="Fan Y."/>
            <person name="Yao Y."/>
            <person name="Huang Z."/>
        </authorList>
    </citation>
    <scope>NUCLEOTIDE SEQUENCE [LARGE SCALE GENOMIC DNA]</scope>
</reference>
<feature type="region of interest" description="Disordered" evidence="2">
    <location>
        <begin position="380"/>
        <end position="402"/>
    </location>
</feature>
<dbReference type="eggNOG" id="KOG4564">
    <property type="taxonomic scope" value="Eukaryota"/>
</dbReference>
<dbReference type="PANTHER" id="PTHR16271:SF10">
    <property type="entry name" value="F-BOX ONLY PROTEIN 46"/>
    <property type="match status" value="1"/>
</dbReference>
<dbReference type="InParanoid" id="L9L7N6"/>
<feature type="compositionally biased region" description="Pro residues" evidence="2">
    <location>
        <begin position="347"/>
        <end position="356"/>
    </location>
</feature>
<dbReference type="InterPro" id="IPR039594">
    <property type="entry name" value="FBXO34/46"/>
</dbReference>
<dbReference type="SMART" id="SM00256">
    <property type="entry name" value="FBOX"/>
    <property type="match status" value="1"/>
</dbReference>
<evidence type="ECO:0000256" key="2">
    <source>
        <dbReference type="SAM" id="MobiDB-lite"/>
    </source>
</evidence>
<dbReference type="InterPro" id="IPR036047">
    <property type="entry name" value="F-box-like_dom_sf"/>
</dbReference>
<dbReference type="PROSITE" id="PS50181">
    <property type="entry name" value="FBOX"/>
    <property type="match status" value="1"/>
</dbReference>
<dbReference type="SUPFAM" id="SSF81383">
    <property type="entry name" value="F-box domain"/>
    <property type="match status" value="1"/>
</dbReference>
<evidence type="ECO:0000256" key="1">
    <source>
        <dbReference type="ARBA" id="ARBA00022786"/>
    </source>
</evidence>
<protein>
    <submittedName>
        <fullName evidence="4">F-box only protein 46</fullName>
    </submittedName>
</protein>
<dbReference type="Proteomes" id="UP000011518">
    <property type="component" value="Unassembled WGS sequence"/>
</dbReference>
<keyword evidence="1" id="KW-0833">Ubl conjugation pathway</keyword>
<feature type="domain" description="F-box" evidence="3">
    <location>
        <begin position="435"/>
        <end position="487"/>
    </location>
</feature>
<feature type="region of interest" description="Disordered" evidence="2">
    <location>
        <begin position="1"/>
        <end position="74"/>
    </location>
</feature>
<feature type="region of interest" description="Disordered" evidence="2">
    <location>
        <begin position="233"/>
        <end position="301"/>
    </location>
</feature>
<dbReference type="Pfam" id="PF12937">
    <property type="entry name" value="F-box-like"/>
    <property type="match status" value="1"/>
</dbReference>
<organism evidence="4 5">
    <name type="scientific">Tupaia chinensis</name>
    <name type="common">Chinese tree shrew</name>
    <name type="synonym">Tupaia belangeri chinensis</name>
    <dbReference type="NCBI Taxonomy" id="246437"/>
    <lineage>
        <taxon>Eukaryota</taxon>
        <taxon>Metazoa</taxon>
        <taxon>Chordata</taxon>
        <taxon>Craniata</taxon>
        <taxon>Vertebrata</taxon>
        <taxon>Euteleostomi</taxon>
        <taxon>Mammalia</taxon>
        <taxon>Eutheria</taxon>
        <taxon>Euarchontoglires</taxon>
        <taxon>Scandentia</taxon>
        <taxon>Tupaiidae</taxon>
        <taxon>Tupaia</taxon>
    </lineage>
</organism>
<dbReference type="FunCoup" id="L9L7N6">
    <property type="interactions" value="1028"/>
</dbReference>
<dbReference type="EMBL" id="KB320473">
    <property type="protein sequence ID" value="ELW71125.1"/>
    <property type="molecule type" value="Genomic_DNA"/>
</dbReference>
<reference evidence="5" key="2">
    <citation type="journal article" date="2013" name="Nat. Commun.">
        <title>Genome of the Chinese tree shrew.</title>
        <authorList>
            <person name="Fan Y."/>
            <person name="Huang Z.Y."/>
            <person name="Cao C.C."/>
            <person name="Chen C.S."/>
            <person name="Chen Y.X."/>
            <person name="Fan D.D."/>
            <person name="He J."/>
            <person name="Hou H.L."/>
            <person name="Hu L."/>
            <person name="Hu X.T."/>
            <person name="Jiang X.T."/>
            <person name="Lai R."/>
            <person name="Lang Y.S."/>
            <person name="Liang B."/>
            <person name="Liao S.G."/>
            <person name="Mu D."/>
            <person name="Ma Y.Y."/>
            <person name="Niu Y.Y."/>
            <person name="Sun X.Q."/>
            <person name="Xia J.Q."/>
            <person name="Xiao J."/>
            <person name="Xiong Z.Q."/>
            <person name="Xu L."/>
            <person name="Yang L."/>
            <person name="Zhang Y."/>
            <person name="Zhao W."/>
            <person name="Zhao X.D."/>
            <person name="Zheng Y.T."/>
            <person name="Zhou J.M."/>
            <person name="Zhu Y.B."/>
            <person name="Zhang G.J."/>
            <person name="Wang J."/>
            <person name="Yao Y.G."/>
        </authorList>
    </citation>
    <scope>NUCLEOTIDE SEQUENCE [LARGE SCALE GENOMIC DNA]</scope>
</reference>
<dbReference type="STRING" id="246437.L9L7N6"/>
<keyword evidence="5" id="KW-1185">Reference proteome</keyword>
<dbReference type="InterPro" id="IPR001810">
    <property type="entry name" value="F-box_dom"/>
</dbReference>
<evidence type="ECO:0000313" key="5">
    <source>
        <dbReference type="Proteomes" id="UP000011518"/>
    </source>
</evidence>
<dbReference type="Gene3D" id="1.20.1280.50">
    <property type="match status" value="1"/>
</dbReference>
<gene>
    <name evidence="4" type="ORF">TREES_T100011431</name>
</gene>
<proteinExistence type="predicted"/>
<sequence length="568" mass="61097">MDRSGLLPFQLWCPRPFGTYSQNQPRPPSATLKPSACPEPGSGAEPDHGATHSENTPPALATEAPPSQPAPLLSASAAGDEGRVLLDTWYVIKPGNTKEKVAFFVAHQCGGGSRASSMKVKGHWGSDSSKAKRRRRCLEPTKAPPDPGGREGPPSAEADPTSASEDVDLLSVAEMVALVEQRAALALQSYPRPATPAPVVFVSAEQGGPAKGLGSDRRSTGGDCSRVAEAVAHFEAQRDSPPTKGLRKEERPGPGPGEVRIAFRISNGREPRAPDGSLPNGGGGRPGCAYPGSPGPGARAKDKITCDLYQLISPSRDALPSNVEFLLARADEASESETPVPTRPEDTPPAPPPPPARDCGASGFHVDVVVTGVVDDSFCAGPRPRAPPPADSPATVPGPEDAEGTVDTSLCRLYRHVSHDFLEIRFKIQRLLEPRQYMLLLPEHVLVKIFSFLPTRALAALKCTCNHFKGIIEAFGVRATDSRWSRDPLYRDDPCKQCRKRYEKGDVSLCRWHPKPYHHDLPYGRSYWMCCRRADRETPGCRLGLHDNNWVLPCSGSGGGRAGREEGR</sequence>
<dbReference type="AlphaFoldDB" id="L9L7N6"/>
<accession>L9L7N6</accession>
<evidence type="ECO:0000259" key="3">
    <source>
        <dbReference type="PROSITE" id="PS50181"/>
    </source>
</evidence>